<evidence type="ECO:0000313" key="1">
    <source>
        <dbReference type="EMBL" id="SEM00493.1"/>
    </source>
</evidence>
<dbReference type="EMBL" id="FOAD01000014">
    <property type="protein sequence ID" value="SEM00493.1"/>
    <property type="molecule type" value="Genomic_DNA"/>
</dbReference>
<accession>A0A1H7UU42</accession>
<dbReference type="AlphaFoldDB" id="A0A1H7UU42"/>
<proteinExistence type="predicted"/>
<gene>
    <name evidence="1" type="ORF">SAMN04488691_11440</name>
</gene>
<reference evidence="1 2" key="1">
    <citation type="submission" date="2016-10" db="EMBL/GenBank/DDBJ databases">
        <authorList>
            <person name="de Groot N.N."/>
        </authorList>
    </citation>
    <scope>NUCLEOTIDE SEQUENCE [LARGE SCALE GENOMIC DNA]</scope>
    <source>
        <strain evidence="1 2">CDM_5</strain>
    </source>
</reference>
<dbReference type="RefSeq" id="WP_074796626.1">
    <property type="nucleotide sequence ID" value="NZ_FOAD01000014.1"/>
</dbReference>
<dbReference type="NCBIfam" id="TIGR03174">
    <property type="entry name" value="cas_Csc3"/>
    <property type="match status" value="1"/>
</dbReference>
<organism evidence="1 2">
    <name type="scientific">Haloferax larsenii</name>
    <dbReference type="NCBI Taxonomy" id="302484"/>
    <lineage>
        <taxon>Archaea</taxon>
        <taxon>Methanobacteriati</taxon>
        <taxon>Methanobacteriota</taxon>
        <taxon>Stenosarchaea group</taxon>
        <taxon>Halobacteria</taxon>
        <taxon>Halobacteriales</taxon>
        <taxon>Haloferacaceae</taxon>
        <taxon>Haloferax</taxon>
    </lineage>
</organism>
<dbReference type="Proteomes" id="UP000183894">
    <property type="component" value="Unassembled WGS sequence"/>
</dbReference>
<protein>
    <submittedName>
        <fullName evidence="1">CRISPR type I-D/CYANO-associated protein Csc3/Cas10d</fullName>
    </submittedName>
</protein>
<dbReference type="OrthoDB" id="257782at2157"/>
<dbReference type="InterPro" id="IPR017589">
    <property type="entry name" value="CRISPR-assoc_prot_Cas10d/Csc3"/>
</dbReference>
<name>A0A1H7UU42_HALLR</name>
<sequence>MTTTTTRDDISELAALAYDAIRPVHSNDKPYAVERVFRESVKAVKESNEFRMNADEAALLVAGRLQKLPDRSDQVFRVSAAKSEHGGHLNERIERYADAFAERLLIKRCEGKPSLLKRRANNFADGFYAATLRLQYQSDEESDEQTTNSDQTTQN</sequence>
<evidence type="ECO:0000313" key="2">
    <source>
        <dbReference type="Proteomes" id="UP000183894"/>
    </source>
</evidence>